<dbReference type="GO" id="GO:0006741">
    <property type="term" value="P:NADP+ biosynthetic process"/>
    <property type="evidence" value="ECO:0007669"/>
    <property type="project" value="InterPro"/>
</dbReference>
<evidence type="ECO:0000313" key="7">
    <source>
        <dbReference type="EMBL" id="CAF9921072.1"/>
    </source>
</evidence>
<dbReference type="OrthoDB" id="24581at2759"/>
<keyword evidence="5" id="KW-0520">NAD</keyword>
<feature type="compositionally biased region" description="Basic and acidic residues" evidence="6">
    <location>
        <begin position="144"/>
        <end position="172"/>
    </location>
</feature>
<dbReference type="Pfam" id="PF20143">
    <property type="entry name" value="NAD_kinase_C"/>
    <property type="match status" value="1"/>
</dbReference>
<feature type="compositionally biased region" description="Pro residues" evidence="6">
    <location>
        <begin position="307"/>
        <end position="324"/>
    </location>
</feature>
<dbReference type="PANTHER" id="PTHR20275">
    <property type="entry name" value="NAD KINASE"/>
    <property type="match status" value="1"/>
</dbReference>
<dbReference type="Gene3D" id="2.60.200.30">
    <property type="entry name" value="Probable inorganic polyphosphate/atp-NAD kinase, domain 2"/>
    <property type="match status" value="1"/>
</dbReference>
<dbReference type="InterPro" id="IPR016064">
    <property type="entry name" value="NAD/diacylglycerol_kinase_sf"/>
</dbReference>
<dbReference type="EMBL" id="CAJPDS010000027">
    <property type="protein sequence ID" value="CAF9921072.1"/>
    <property type="molecule type" value="Genomic_DNA"/>
</dbReference>
<evidence type="ECO:0000256" key="3">
    <source>
        <dbReference type="ARBA" id="ARBA00022777"/>
    </source>
</evidence>
<feature type="compositionally biased region" description="Polar residues" evidence="6">
    <location>
        <begin position="209"/>
        <end position="232"/>
    </location>
</feature>
<comment type="similarity">
    <text evidence="1">Belongs to the NAD kinase family.</text>
</comment>
<keyword evidence="8" id="KW-1185">Reference proteome</keyword>
<dbReference type="SUPFAM" id="SSF111331">
    <property type="entry name" value="NAD kinase/diacylglycerol kinase-like"/>
    <property type="match status" value="2"/>
</dbReference>
<reference evidence="7" key="1">
    <citation type="submission" date="2021-03" db="EMBL/GenBank/DDBJ databases">
        <authorList>
            <person name="Tagirdzhanova G."/>
        </authorList>
    </citation>
    <scope>NUCLEOTIDE SEQUENCE</scope>
</reference>
<comment type="caution">
    <text evidence="7">The sequence shown here is derived from an EMBL/GenBank/DDBJ whole genome shotgun (WGS) entry which is preliminary data.</text>
</comment>
<gene>
    <name evidence="7" type="primary">POS5</name>
    <name evidence="7" type="ORF">HETSPECPRED_004426</name>
</gene>
<evidence type="ECO:0000256" key="2">
    <source>
        <dbReference type="ARBA" id="ARBA00022679"/>
    </source>
</evidence>
<dbReference type="HAMAP" id="MF_00361">
    <property type="entry name" value="NAD_kinase"/>
    <property type="match status" value="1"/>
</dbReference>
<keyword evidence="3 7" id="KW-0418">Kinase</keyword>
<dbReference type="PANTHER" id="PTHR20275:SF26">
    <property type="entry name" value="NADH KINASE POS5, MITOCHONDRIAL"/>
    <property type="match status" value="1"/>
</dbReference>
<evidence type="ECO:0000256" key="4">
    <source>
        <dbReference type="ARBA" id="ARBA00022857"/>
    </source>
</evidence>
<protein>
    <submittedName>
        <fullName evidence="7">NADH kinase pos5</fullName>
    </submittedName>
</protein>
<evidence type="ECO:0000313" key="8">
    <source>
        <dbReference type="Proteomes" id="UP000664521"/>
    </source>
</evidence>
<organism evidence="7 8">
    <name type="scientific">Heterodermia speciosa</name>
    <dbReference type="NCBI Taxonomy" id="116794"/>
    <lineage>
        <taxon>Eukaryota</taxon>
        <taxon>Fungi</taxon>
        <taxon>Dikarya</taxon>
        <taxon>Ascomycota</taxon>
        <taxon>Pezizomycotina</taxon>
        <taxon>Lecanoromycetes</taxon>
        <taxon>OSLEUM clade</taxon>
        <taxon>Lecanoromycetidae</taxon>
        <taxon>Caliciales</taxon>
        <taxon>Physciaceae</taxon>
        <taxon>Heterodermia</taxon>
    </lineage>
</organism>
<feature type="compositionally biased region" description="Basic and acidic residues" evidence="6">
    <location>
        <begin position="184"/>
        <end position="201"/>
    </location>
</feature>
<dbReference type="InterPro" id="IPR002504">
    <property type="entry name" value="NADK"/>
</dbReference>
<dbReference type="Pfam" id="PF01513">
    <property type="entry name" value="NAD_kinase"/>
    <property type="match status" value="1"/>
</dbReference>
<feature type="compositionally biased region" description="Low complexity" evidence="6">
    <location>
        <begin position="265"/>
        <end position="284"/>
    </location>
</feature>
<feature type="region of interest" description="Disordered" evidence="6">
    <location>
        <begin position="124"/>
        <end position="288"/>
    </location>
</feature>
<dbReference type="GO" id="GO:0003951">
    <property type="term" value="F:NAD+ kinase activity"/>
    <property type="evidence" value="ECO:0007669"/>
    <property type="project" value="InterPro"/>
</dbReference>
<dbReference type="Gene3D" id="3.40.50.10330">
    <property type="entry name" value="Probable inorganic polyphosphate/atp-NAD kinase, domain 1"/>
    <property type="match status" value="1"/>
</dbReference>
<feature type="region of interest" description="Disordered" evidence="6">
    <location>
        <begin position="305"/>
        <end position="327"/>
    </location>
</feature>
<name>A0A8H3F9B4_9LECA</name>
<dbReference type="AlphaFoldDB" id="A0A8H3F9B4"/>
<dbReference type="InterPro" id="IPR017437">
    <property type="entry name" value="ATP-NAD_kinase_PpnK-typ_C"/>
</dbReference>
<dbReference type="InterPro" id="IPR017438">
    <property type="entry name" value="ATP-NAD_kinase_N"/>
</dbReference>
<dbReference type="GO" id="GO:0019674">
    <property type="term" value="P:NAD+ metabolic process"/>
    <property type="evidence" value="ECO:0007669"/>
    <property type="project" value="InterPro"/>
</dbReference>
<feature type="compositionally biased region" description="Low complexity" evidence="6">
    <location>
        <begin position="134"/>
        <end position="143"/>
    </location>
</feature>
<evidence type="ECO:0000256" key="5">
    <source>
        <dbReference type="ARBA" id="ARBA00023027"/>
    </source>
</evidence>
<accession>A0A8H3F9B4</accession>
<keyword evidence="4" id="KW-0521">NADP</keyword>
<feature type="compositionally biased region" description="Low complexity" evidence="6">
    <location>
        <begin position="245"/>
        <end position="256"/>
    </location>
</feature>
<proteinExistence type="inferred from homology"/>
<evidence type="ECO:0000256" key="1">
    <source>
        <dbReference type="ARBA" id="ARBA00010995"/>
    </source>
</evidence>
<keyword evidence="2" id="KW-0808">Transferase</keyword>
<sequence length="513" mass="54449">MSTVTLKRLTSTSRHVHATYPSISFILEPAAAASLHAQLPFPVYTPPATSPVDPSLTSHLSDKVDLTATFGGDGTILHAASLFSTSTHVPPILAFSMGTLGFLGEWKFHEYKKAFREVYMSGAPDGGDRAGVLRSSRSSPPSQSKERILHQHEEASRLADKNLDTQGNEKSRHPPIQPQASSTLEKDEPRDTLTIGDEKLYHPPFKSEVSPTSLADRSNVSSQRQKPAQATGSEKPFYSPFQPEPSNTSTSSKTTPPSSPPDPTNQPSTLSPNNPSPLTSWPPLRGLSLGNRPARVLLRSRLRITIHPPPSSSSPAPSPSPPPLTLHALNDLTLHRSPSPHLTHLSLSLSSSSSNPKPIHLTTLHSDGLILSTPTGSTAYSLSAGGSIIHPLVNSILVTPICPRSLSFRPLVLRADMRVGIALGEKQRPLGGGAGVKKVMLGIDGVEVAGGLQEGGKVEATGEELVQGPRSWRGGVPCLMRGGGDGDGNGEDGWVGGLNGLLKFNYPFGEEEA</sequence>
<dbReference type="Proteomes" id="UP000664521">
    <property type="component" value="Unassembled WGS sequence"/>
</dbReference>
<evidence type="ECO:0000256" key="6">
    <source>
        <dbReference type="SAM" id="MobiDB-lite"/>
    </source>
</evidence>